<accession>A0A5A8F5M5</accession>
<comment type="catalytic activity">
    <reaction evidence="14 15">
        <text>2-formamido-N(1)-(5-O-phospho-beta-D-ribosyl)acetamidine + ATP = 5-amino-1-(5-phospho-beta-D-ribosyl)imidazole + ADP + phosphate + H(+)</text>
        <dbReference type="Rhea" id="RHEA:23032"/>
        <dbReference type="ChEBI" id="CHEBI:15378"/>
        <dbReference type="ChEBI" id="CHEBI:30616"/>
        <dbReference type="ChEBI" id="CHEBI:43474"/>
        <dbReference type="ChEBI" id="CHEBI:137981"/>
        <dbReference type="ChEBI" id="CHEBI:147287"/>
        <dbReference type="ChEBI" id="CHEBI:456216"/>
        <dbReference type="EC" id="6.3.3.1"/>
    </reaction>
</comment>
<evidence type="ECO:0000256" key="11">
    <source>
        <dbReference type="ARBA" id="ARBA00031908"/>
    </source>
</evidence>
<dbReference type="InterPro" id="IPR004733">
    <property type="entry name" value="PurM_cligase"/>
</dbReference>
<evidence type="ECO:0000256" key="10">
    <source>
        <dbReference type="ARBA" id="ARBA00022840"/>
    </source>
</evidence>
<evidence type="ECO:0000313" key="18">
    <source>
        <dbReference type="EMBL" id="KAA0258815.1"/>
    </source>
</evidence>
<dbReference type="GO" id="GO:0006189">
    <property type="term" value="P:'de novo' IMP biosynthetic process"/>
    <property type="evidence" value="ECO:0007669"/>
    <property type="project" value="UniProtKB-UniRule"/>
</dbReference>
<evidence type="ECO:0000256" key="9">
    <source>
        <dbReference type="ARBA" id="ARBA00022755"/>
    </source>
</evidence>
<evidence type="ECO:0000256" key="1">
    <source>
        <dbReference type="ARBA" id="ARBA00004496"/>
    </source>
</evidence>
<proteinExistence type="inferred from homology"/>
<dbReference type="InterPro" id="IPR036676">
    <property type="entry name" value="PurM-like_C_sf"/>
</dbReference>
<evidence type="ECO:0000256" key="12">
    <source>
        <dbReference type="ARBA" id="ARBA00032931"/>
    </source>
</evidence>
<comment type="caution">
    <text evidence="18">The sequence shown here is derived from an EMBL/GenBank/DDBJ whole genome shotgun (WGS) entry which is preliminary data.</text>
</comment>
<keyword evidence="10 15" id="KW-0067">ATP-binding</keyword>
<dbReference type="Gene3D" id="3.90.650.10">
    <property type="entry name" value="PurM-like C-terminal domain"/>
    <property type="match status" value="1"/>
</dbReference>
<keyword evidence="8 15" id="KW-0547">Nucleotide-binding</keyword>
<evidence type="ECO:0000256" key="4">
    <source>
        <dbReference type="ARBA" id="ARBA00013047"/>
    </source>
</evidence>
<dbReference type="CDD" id="cd02196">
    <property type="entry name" value="PurM"/>
    <property type="match status" value="1"/>
</dbReference>
<feature type="domain" description="PurM-like C-terminal" evidence="17">
    <location>
        <begin position="176"/>
        <end position="340"/>
    </location>
</feature>
<dbReference type="InterPro" id="IPR010918">
    <property type="entry name" value="PurM-like_C_dom"/>
</dbReference>
<dbReference type="FunFam" id="3.30.1330.10:FF:000001">
    <property type="entry name" value="Phosphoribosylformylglycinamidine cyclo-ligase"/>
    <property type="match status" value="1"/>
</dbReference>
<comment type="pathway">
    <text evidence="2 15">Purine metabolism; IMP biosynthesis via de novo pathway; 5-amino-1-(5-phospho-D-ribosyl)imidazole from N(2)-formyl-N(1)-(5-phospho-D-ribosyl)glycinamide: step 2/2.</text>
</comment>
<dbReference type="OrthoDB" id="9802507at2"/>
<dbReference type="InterPro" id="IPR016188">
    <property type="entry name" value="PurM-like_N"/>
</dbReference>
<dbReference type="Gene3D" id="3.30.1330.10">
    <property type="entry name" value="PurM-like, N-terminal domain"/>
    <property type="match status" value="1"/>
</dbReference>
<dbReference type="AlphaFoldDB" id="A0A5A8F5M5"/>
<name>A0A5A8F5M5_9BACT</name>
<dbReference type="PANTHER" id="PTHR10520:SF12">
    <property type="entry name" value="TRIFUNCTIONAL PURINE BIOSYNTHETIC PROTEIN ADENOSINE-3"/>
    <property type="match status" value="1"/>
</dbReference>
<comment type="subcellular location">
    <subcellularLocation>
        <location evidence="1 15">Cytoplasm</location>
    </subcellularLocation>
</comment>
<dbReference type="HAMAP" id="MF_00741">
    <property type="entry name" value="AIRS"/>
    <property type="match status" value="1"/>
</dbReference>
<evidence type="ECO:0000256" key="7">
    <source>
        <dbReference type="ARBA" id="ARBA00022598"/>
    </source>
</evidence>
<dbReference type="GO" id="GO:0004637">
    <property type="term" value="F:phosphoribosylamine-glycine ligase activity"/>
    <property type="evidence" value="ECO:0007669"/>
    <property type="project" value="TreeGrafter"/>
</dbReference>
<evidence type="ECO:0000256" key="3">
    <source>
        <dbReference type="ARBA" id="ARBA00010280"/>
    </source>
</evidence>
<keyword evidence="6 15" id="KW-0963">Cytoplasm</keyword>
<gene>
    <name evidence="15" type="primary">purM</name>
    <name evidence="18" type="ORF">FHQ18_02375</name>
</gene>
<dbReference type="RefSeq" id="WP_149265575.1">
    <property type="nucleotide sequence ID" value="NZ_VFJB01000003.1"/>
</dbReference>
<dbReference type="Proteomes" id="UP000322876">
    <property type="component" value="Unassembled WGS sequence"/>
</dbReference>
<dbReference type="Pfam" id="PF02769">
    <property type="entry name" value="AIRS_C"/>
    <property type="match status" value="1"/>
</dbReference>
<dbReference type="FunFam" id="3.90.650.10:FF:000011">
    <property type="entry name" value="Phosphoribosylformylglycinamidine cyclo-ligase"/>
    <property type="match status" value="1"/>
</dbReference>
<dbReference type="GO" id="GO:0005524">
    <property type="term" value="F:ATP binding"/>
    <property type="evidence" value="ECO:0007669"/>
    <property type="project" value="UniProtKB-KW"/>
</dbReference>
<evidence type="ECO:0000256" key="6">
    <source>
        <dbReference type="ARBA" id="ARBA00022490"/>
    </source>
</evidence>
<dbReference type="NCBIfam" id="TIGR00878">
    <property type="entry name" value="purM"/>
    <property type="match status" value="1"/>
</dbReference>
<evidence type="ECO:0000256" key="2">
    <source>
        <dbReference type="ARBA" id="ARBA00004686"/>
    </source>
</evidence>
<dbReference type="EMBL" id="VFJB01000003">
    <property type="protein sequence ID" value="KAA0258815.1"/>
    <property type="molecule type" value="Genomic_DNA"/>
</dbReference>
<dbReference type="PANTHER" id="PTHR10520">
    <property type="entry name" value="TRIFUNCTIONAL PURINE BIOSYNTHETIC PROTEIN ADENOSINE-3-RELATED"/>
    <property type="match status" value="1"/>
</dbReference>
<dbReference type="GO" id="GO:0046084">
    <property type="term" value="P:adenine biosynthetic process"/>
    <property type="evidence" value="ECO:0007669"/>
    <property type="project" value="TreeGrafter"/>
</dbReference>
<dbReference type="UniPathway" id="UPA00074">
    <property type="reaction ID" value="UER00129"/>
</dbReference>
<reference evidence="18 19" key="1">
    <citation type="submission" date="2019-06" db="EMBL/GenBank/DDBJ databases">
        <title>Genomic insights into carbon and energy metabolism of Deferribacter autotrophicus revealed new metabolic traits in the phylum Deferribacteres.</title>
        <authorList>
            <person name="Slobodkin A.I."/>
            <person name="Slobodkina G.B."/>
            <person name="Allioux M."/>
            <person name="Alain K."/>
            <person name="Jebbar M."/>
            <person name="Shadrin V."/>
            <person name="Kublanov I.V."/>
            <person name="Toshchakov S.V."/>
            <person name="Bonch-Osmolovskaya E.A."/>
        </authorList>
    </citation>
    <scope>NUCLEOTIDE SEQUENCE [LARGE SCALE GENOMIC DNA]</scope>
    <source>
        <strain evidence="18 19">SL50</strain>
    </source>
</reference>
<dbReference type="SUPFAM" id="SSF55326">
    <property type="entry name" value="PurM N-terminal domain-like"/>
    <property type="match status" value="1"/>
</dbReference>
<sequence length="348" mass="38673">MDKLNYKKSGVNIDEGNLFVKKIKGYVESTFNEHVPDSIGGFAGLFDISFIKNYKKPLLVSGTDGVGTKLKVAFMAGRYDTIGIDLVAMCVNDVIVTGAKPLFFLDYLATGKLDSSKMADVVKGIAEGCKEAETALIGGETAEMPGMYGQNEFDLAGFCVGVVDAEKIIDGKKISENDVVIGIKSNGYHSNGYSLLRKIYFDYLNLKIDDKINDYQTVADILLKPTKIYYQEVKKLLQENIKVKGMAHITGGGFYENIPRILPDNCSVKIFSEKIPELFEYTFIKQNTNIENRELYRVFNMGIGLIVVVAKEEKERLLNILNKDSTIAYEIGFIEKGDKTVKISGVDF</sequence>
<dbReference type="GO" id="GO:0004641">
    <property type="term" value="F:phosphoribosylformylglycinamidine cyclo-ligase activity"/>
    <property type="evidence" value="ECO:0007669"/>
    <property type="project" value="UniProtKB-UniRule"/>
</dbReference>
<dbReference type="GO" id="GO:0005829">
    <property type="term" value="C:cytosol"/>
    <property type="evidence" value="ECO:0007669"/>
    <property type="project" value="TreeGrafter"/>
</dbReference>
<evidence type="ECO:0000256" key="5">
    <source>
        <dbReference type="ARBA" id="ARBA00020367"/>
    </source>
</evidence>
<evidence type="ECO:0000259" key="16">
    <source>
        <dbReference type="Pfam" id="PF00586"/>
    </source>
</evidence>
<keyword evidence="7 15" id="KW-0436">Ligase</keyword>
<dbReference type="SUPFAM" id="SSF56042">
    <property type="entry name" value="PurM C-terminal domain-like"/>
    <property type="match status" value="1"/>
</dbReference>
<feature type="domain" description="PurM-like N-terminal" evidence="16">
    <location>
        <begin position="58"/>
        <end position="163"/>
    </location>
</feature>
<evidence type="ECO:0000256" key="13">
    <source>
        <dbReference type="ARBA" id="ARBA00033093"/>
    </source>
</evidence>
<evidence type="ECO:0000256" key="15">
    <source>
        <dbReference type="HAMAP-Rule" id="MF_00741"/>
    </source>
</evidence>
<evidence type="ECO:0000256" key="14">
    <source>
        <dbReference type="ARBA" id="ARBA00049057"/>
    </source>
</evidence>
<dbReference type="Pfam" id="PF00586">
    <property type="entry name" value="AIRS"/>
    <property type="match status" value="1"/>
</dbReference>
<keyword evidence="19" id="KW-1185">Reference proteome</keyword>
<evidence type="ECO:0000259" key="17">
    <source>
        <dbReference type="Pfam" id="PF02769"/>
    </source>
</evidence>
<keyword evidence="9 15" id="KW-0658">Purine biosynthesis</keyword>
<evidence type="ECO:0000256" key="8">
    <source>
        <dbReference type="ARBA" id="ARBA00022741"/>
    </source>
</evidence>
<dbReference type="EC" id="6.3.3.1" evidence="4 15"/>
<dbReference type="InterPro" id="IPR036921">
    <property type="entry name" value="PurM-like_N_sf"/>
</dbReference>
<comment type="similarity">
    <text evidence="3 15">Belongs to the AIR synthase family.</text>
</comment>
<protein>
    <recommendedName>
        <fullName evidence="5 15">Phosphoribosylformylglycinamidine cyclo-ligase</fullName>
        <ecNumber evidence="4 15">6.3.3.1</ecNumber>
    </recommendedName>
    <alternativeName>
        <fullName evidence="12 15">AIR synthase</fullName>
    </alternativeName>
    <alternativeName>
        <fullName evidence="13 15">AIRS</fullName>
    </alternativeName>
    <alternativeName>
        <fullName evidence="11 15">Phosphoribosyl-aminoimidazole synthetase</fullName>
    </alternativeName>
</protein>
<organism evidence="18 19">
    <name type="scientific">Deferribacter autotrophicus</name>
    <dbReference type="NCBI Taxonomy" id="500465"/>
    <lineage>
        <taxon>Bacteria</taxon>
        <taxon>Pseudomonadati</taxon>
        <taxon>Deferribacterota</taxon>
        <taxon>Deferribacteres</taxon>
        <taxon>Deferribacterales</taxon>
        <taxon>Deferribacteraceae</taxon>
        <taxon>Deferribacter</taxon>
    </lineage>
</organism>
<evidence type="ECO:0000313" key="19">
    <source>
        <dbReference type="Proteomes" id="UP000322876"/>
    </source>
</evidence>